<organism evidence="1">
    <name type="scientific">Burkholderia cenocepacia</name>
    <dbReference type="NCBI Taxonomy" id="95486"/>
    <lineage>
        <taxon>Bacteria</taxon>
        <taxon>Pseudomonadati</taxon>
        <taxon>Pseudomonadota</taxon>
        <taxon>Betaproteobacteria</taxon>
        <taxon>Burkholderiales</taxon>
        <taxon>Burkholderiaceae</taxon>
        <taxon>Burkholderia</taxon>
        <taxon>Burkholderia cepacia complex</taxon>
    </lineage>
</organism>
<dbReference type="Gene3D" id="2.60.200.60">
    <property type="match status" value="1"/>
</dbReference>
<gene>
    <name evidence="1" type="ORF">DT99_26790</name>
</gene>
<comment type="caution">
    <text evidence="1">The sequence shown here is derived from an EMBL/GenBank/DDBJ whole genome shotgun (WGS) entry which is preliminary data.</text>
</comment>
<evidence type="ECO:0000313" key="1">
    <source>
        <dbReference type="EMBL" id="KEA56540.1"/>
    </source>
</evidence>
<dbReference type="GeneID" id="62011658"/>
<dbReference type="InterPro" id="IPR008727">
    <property type="entry name" value="PAAR_motif"/>
</dbReference>
<dbReference type="OrthoDB" id="8565659at2"/>
<accession>A0A071M7J9</accession>
<reference evidence="1" key="1">
    <citation type="submission" date="2014-04" db="EMBL/GenBank/DDBJ databases">
        <title>In planta biocontrol of soil-borne Fusarium wilt of banana through a plant endophytic bacterium, Burkholderia cenocepacia 869T2.</title>
        <authorList>
            <person name="Ho Y.-N."/>
            <person name="Chiang H.-M."/>
            <person name="Chao C.-P."/>
            <person name="Su C.-C."/>
            <person name="Hsu H.-F."/>
            <person name="Guo C.-T."/>
            <person name="Hsieh J.-L."/>
            <person name="Huang C.-C."/>
        </authorList>
    </citation>
    <scope>NUCLEOTIDE SEQUENCE [LARGE SCALE GENOMIC DNA]</scope>
    <source>
        <strain evidence="1">869T2</strain>
    </source>
</reference>
<dbReference type="Pfam" id="PF05488">
    <property type="entry name" value="PAAR_motif"/>
    <property type="match status" value="1"/>
</dbReference>
<proteinExistence type="predicted"/>
<sequence>MRGIIRVGDATSHGGQVVTGSAVSEVMGRPVARLGDTCVCPIAGHQACFIAEGDPQVIVDGKPAAFDGHKTSCGATLISSLASSGRE</sequence>
<dbReference type="AlphaFoldDB" id="A0A071M7J9"/>
<protein>
    <recommendedName>
        <fullName evidence="2">PAAR domain-containing protein</fullName>
    </recommendedName>
</protein>
<name>A0A071M7J9_9BURK</name>
<evidence type="ECO:0008006" key="2">
    <source>
        <dbReference type="Google" id="ProtNLM"/>
    </source>
</evidence>
<dbReference type="EMBL" id="JJOA01000026">
    <property type="protein sequence ID" value="KEA56540.1"/>
    <property type="molecule type" value="Genomic_DNA"/>
</dbReference>
<dbReference type="RefSeq" id="WP_027784933.1">
    <property type="nucleotide sequence ID" value="NZ_CAJPCL010000028.1"/>
</dbReference>
<dbReference type="CDD" id="cd14744">
    <property type="entry name" value="PAAR_CT_2"/>
    <property type="match status" value="1"/>
</dbReference>